<accession>A0A0V0YTF1</accession>
<gene>
    <name evidence="1" type="ORF">T03_522</name>
</gene>
<organism evidence="1 2">
    <name type="scientific">Trichinella britovi</name>
    <name type="common">Parasitic roundworm</name>
    <dbReference type="NCBI Taxonomy" id="45882"/>
    <lineage>
        <taxon>Eukaryota</taxon>
        <taxon>Metazoa</taxon>
        <taxon>Ecdysozoa</taxon>
        <taxon>Nematoda</taxon>
        <taxon>Enoplea</taxon>
        <taxon>Dorylaimia</taxon>
        <taxon>Trichinellida</taxon>
        <taxon>Trichinellidae</taxon>
        <taxon>Trichinella</taxon>
    </lineage>
</organism>
<feature type="non-terminal residue" evidence="1">
    <location>
        <position position="44"/>
    </location>
</feature>
<evidence type="ECO:0000313" key="1">
    <source>
        <dbReference type="EMBL" id="KRY03066.1"/>
    </source>
</evidence>
<reference evidence="1 2" key="1">
    <citation type="submission" date="2015-01" db="EMBL/GenBank/DDBJ databases">
        <title>Evolution of Trichinella species and genotypes.</title>
        <authorList>
            <person name="Korhonen P.K."/>
            <person name="Edoardo P."/>
            <person name="Giuseppe L.R."/>
            <person name="Gasser R.B."/>
        </authorList>
    </citation>
    <scope>NUCLEOTIDE SEQUENCE [LARGE SCALE GENOMIC DNA]</scope>
    <source>
        <strain evidence="1">ISS120</strain>
    </source>
</reference>
<protein>
    <submittedName>
        <fullName evidence="1">Uncharacterized protein</fullName>
    </submittedName>
</protein>
<comment type="caution">
    <text evidence="1">The sequence shown here is derived from an EMBL/GenBank/DDBJ whole genome shotgun (WGS) entry which is preliminary data.</text>
</comment>
<feature type="non-terminal residue" evidence="1">
    <location>
        <position position="1"/>
    </location>
</feature>
<proteinExistence type="predicted"/>
<sequence length="44" mass="5516">LKSLYHIYFLCLHLLCPEFYEYYRLLCRKFATYELVFRFVSQGK</sequence>
<name>A0A0V0YTF1_TRIBR</name>
<dbReference type="AlphaFoldDB" id="A0A0V0YTF1"/>
<dbReference type="Proteomes" id="UP000054653">
    <property type="component" value="Unassembled WGS sequence"/>
</dbReference>
<evidence type="ECO:0000313" key="2">
    <source>
        <dbReference type="Proteomes" id="UP000054653"/>
    </source>
</evidence>
<dbReference type="EMBL" id="JYDI01006871">
    <property type="protein sequence ID" value="KRY03066.1"/>
    <property type="molecule type" value="Genomic_DNA"/>
</dbReference>
<keyword evidence="2" id="KW-1185">Reference proteome</keyword>